<gene>
    <name evidence="2" type="ORF">BWX42_05260</name>
</gene>
<feature type="transmembrane region" description="Helical" evidence="1">
    <location>
        <begin position="12"/>
        <end position="36"/>
    </location>
</feature>
<name>A0A1S8KNF8_9LACT</name>
<evidence type="ECO:0000313" key="2">
    <source>
        <dbReference type="EMBL" id="OOL81212.1"/>
    </source>
</evidence>
<protein>
    <recommendedName>
        <fullName evidence="4">Sensor histidine kinase</fullName>
    </recommendedName>
</protein>
<accession>A0A1S8KNF8</accession>
<evidence type="ECO:0000256" key="1">
    <source>
        <dbReference type="SAM" id="Phobius"/>
    </source>
</evidence>
<reference evidence="2 3" key="1">
    <citation type="submission" date="2017-01" db="EMBL/GenBank/DDBJ databases">
        <title>Complete Genome Sequence of Dolosigranulum pigrum isolated from a Patient with interstitial lung disease.</title>
        <authorList>
            <person name="Mukhopadhyay R."/>
            <person name="Joaquin J."/>
            <person name="Hogue R."/>
            <person name="Fitzgerald S."/>
            <person name="Jospin G."/>
            <person name="Eisen J.A."/>
            <person name="Chaturvedi V."/>
        </authorList>
    </citation>
    <scope>NUCLEOTIDE SEQUENCE [LARGE SCALE GENOMIC DNA]</scope>
    <source>
        <strain evidence="2 3">15S00348</strain>
    </source>
</reference>
<keyword evidence="1" id="KW-0472">Membrane</keyword>
<keyword evidence="1" id="KW-1133">Transmembrane helix</keyword>
<dbReference type="EMBL" id="MUYF01000003">
    <property type="protein sequence ID" value="OOL81212.1"/>
    <property type="molecule type" value="Genomic_DNA"/>
</dbReference>
<dbReference type="Proteomes" id="UP000190409">
    <property type="component" value="Unassembled WGS sequence"/>
</dbReference>
<organism evidence="2 3">
    <name type="scientific">Dolosigranulum pigrum</name>
    <dbReference type="NCBI Taxonomy" id="29394"/>
    <lineage>
        <taxon>Bacteria</taxon>
        <taxon>Bacillati</taxon>
        <taxon>Bacillota</taxon>
        <taxon>Bacilli</taxon>
        <taxon>Lactobacillales</taxon>
        <taxon>Carnobacteriaceae</taxon>
        <taxon>Dolosigranulum</taxon>
    </lineage>
</organism>
<evidence type="ECO:0000313" key="3">
    <source>
        <dbReference type="Proteomes" id="UP000190409"/>
    </source>
</evidence>
<dbReference type="AlphaFoldDB" id="A0A1S8KNF8"/>
<keyword evidence="1" id="KW-0812">Transmembrane</keyword>
<sequence length="150" mass="17696">MTRKKQPSVLKRYMLSYIFVFSIPLILLVFLINTIYIQNIREDITQLNETYLTQLDAELDRTFDDLHSMRDFINHENSFPAGAVYMNNQYNEYNNLVRVYRQAVDSVQSMFIIYPNQSFIFSPHGTNSIEALLEYGPEFKSADNPNDYVR</sequence>
<evidence type="ECO:0008006" key="4">
    <source>
        <dbReference type="Google" id="ProtNLM"/>
    </source>
</evidence>
<comment type="caution">
    <text evidence="2">The sequence shown here is derived from an EMBL/GenBank/DDBJ whole genome shotgun (WGS) entry which is preliminary data.</text>
</comment>
<proteinExistence type="predicted"/>